<keyword evidence="2" id="KW-1185">Reference proteome</keyword>
<evidence type="ECO:0000313" key="1">
    <source>
        <dbReference type="EMBL" id="KAK7353092.1"/>
    </source>
</evidence>
<protein>
    <submittedName>
        <fullName evidence="1">Uncharacterized protein</fullName>
    </submittedName>
</protein>
<proteinExistence type="predicted"/>
<organism evidence="1 2">
    <name type="scientific">Phaseolus coccineus</name>
    <name type="common">Scarlet runner bean</name>
    <name type="synonym">Phaseolus multiflorus</name>
    <dbReference type="NCBI Taxonomy" id="3886"/>
    <lineage>
        <taxon>Eukaryota</taxon>
        <taxon>Viridiplantae</taxon>
        <taxon>Streptophyta</taxon>
        <taxon>Embryophyta</taxon>
        <taxon>Tracheophyta</taxon>
        <taxon>Spermatophyta</taxon>
        <taxon>Magnoliopsida</taxon>
        <taxon>eudicotyledons</taxon>
        <taxon>Gunneridae</taxon>
        <taxon>Pentapetalae</taxon>
        <taxon>rosids</taxon>
        <taxon>fabids</taxon>
        <taxon>Fabales</taxon>
        <taxon>Fabaceae</taxon>
        <taxon>Papilionoideae</taxon>
        <taxon>50 kb inversion clade</taxon>
        <taxon>NPAAA clade</taxon>
        <taxon>indigoferoid/millettioid clade</taxon>
        <taxon>Phaseoleae</taxon>
        <taxon>Phaseolus</taxon>
    </lineage>
</organism>
<evidence type="ECO:0000313" key="2">
    <source>
        <dbReference type="Proteomes" id="UP001374584"/>
    </source>
</evidence>
<dbReference type="AlphaFoldDB" id="A0AAN9MJJ5"/>
<dbReference type="EMBL" id="JAYMYR010000007">
    <property type="protein sequence ID" value="KAK7353092.1"/>
    <property type="molecule type" value="Genomic_DNA"/>
</dbReference>
<sequence length="94" mass="10631">MDANSIPNPRASRFSSACSPIHCHLFLVRQNLRCPSRSSQTELLLLVHDRLKFSSSVFAMTFLLLRSCLDSSSSLRCVKWFLAQVELISIFELG</sequence>
<gene>
    <name evidence="1" type="ORF">VNO80_18528</name>
</gene>
<name>A0AAN9MJJ5_PHACN</name>
<comment type="caution">
    <text evidence="1">The sequence shown here is derived from an EMBL/GenBank/DDBJ whole genome shotgun (WGS) entry which is preliminary data.</text>
</comment>
<dbReference type="Proteomes" id="UP001374584">
    <property type="component" value="Unassembled WGS sequence"/>
</dbReference>
<accession>A0AAN9MJJ5</accession>
<reference evidence="1 2" key="1">
    <citation type="submission" date="2024-01" db="EMBL/GenBank/DDBJ databases">
        <title>The genomes of 5 underutilized Papilionoideae crops provide insights into root nodulation and disease resistanc.</title>
        <authorList>
            <person name="Jiang F."/>
        </authorList>
    </citation>
    <scope>NUCLEOTIDE SEQUENCE [LARGE SCALE GENOMIC DNA]</scope>
    <source>
        <strain evidence="1">JINMINGXINNONG_FW02</strain>
        <tissue evidence="1">Leaves</tissue>
    </source>
</reference>